<dbReference type="InterPro" id="IPR036388">
    <property type="entry name" value="WH-like_DNA-bd_sf"/>
</dbReference>
<reference evidence="5 6" key="1">
    <citation type="submission" date="2023-07" db="EMBL/GenBank/DDBJ databases">
        <title>Genomic Encyclopedia of Type Strains, Phase IV (KMG-IV): sequencing the most valuable type-strain genomes for metagenomic binning, comparative biology and taxonomic classification.</title>
        <authorList>
            <person name="Goeker M."/>
        </authorList>
    </citation>
    <scope>NUCLEOTIDE SEQUENCE [LARGE SCALE GENOMIC DNA]</scope>
    <source>
        <strain evidence="5 6">DSM 19154</strain>
    </source>
</reference>
<dbReference type="PANTHER" id="PTHR33154">
    <property type="entry name" value="TRANSCRIPTIONAL REGULATOR, ARSR FAMILY"/>
    <property type="match status" value="1"/>
</dbReference>
<evidence type="ECO:0000256" key="3">
    <source>
        <dbReference type="ARBA" id="ARBA00023163"/>
    </source>
</evidence>
<keyword evidence="2 5" id="KW-0238">DNA-binding</keyword>
<dbReference type="CDD" id="cd00090">
    <property type="entry name" value="HTH_ARSR"/>
    <property type="match status" value="1"/>
</dbReference>
<evidence type="ECO:0000313" key="6">
    <source>
        <dbReference type="Proteomes" id="UP001225034"/>
    </source>
</evidence>
<dbReference type="InterPro" id="IPR001845">
    <property type="entry name" value="HTH_ArsR_DNA-bd_dom"/>
</dbReference>
<dbReference type="EMBL" id="JAUSUA010000001">
    <property type="protein sequence ID" value="MDQ0206074.1"/>
    <property type="molecule type" value="Genomic_DNA"/>
</dbReference>
<name>A0ABT9YDZ7_9BACI</name>
<dbReference type="GO" id="GO:0003677">
    <property type="term" value="F:DNA binding"/>
    <property type="evidence" value="ECO:0007669"/>
    <property type="project" value="UniProtKB-KW"/>
</dbReference>
<dbReference type="Proteomes" id="UP001225034">
    <property type="component" value="Unassembled WGS sequence"/>
</dbReference>
<evidence type="ECO:0000313" key="5">
    <source>
        <dbReference type="EMBL" id="MDQ0206074.1"/>
    </source>
</evidence>
<dbReference type="PANTHER" id="PTHR33154:SF33">
    <property type="entry name" value="TRANSCRIPTIONAL REPRESSOR SDPR"/>
    <property type="match status" value="1"/>
</dbReference>
<keyword evidence="1" id="KW-0805">Transcription regulation</keyword>
<keyword evidence="3" id="KW-0804">Transcription</keyword>
<protein>
    <submittedName>
        <fullName evidence="5">DNA-binding transcriptional ArsR family regulator</fullName>
    </submittedName>
</protein>
<organism evidence="5 6">
    <name type="scientific">Alkalicoccobacillus murimartini</name>
    <dbReference type="NCBI Taxonomy" id="171685"/>
    <lineage>
        <taxon>Bacteria</taxon>
        <taxon>Bacillati</taxon>
        <taxon>Bacillota</taxon>
        <taxon>Bacilli</taxon>
        <taxon>Bacillales</taxon>
        <taxon>Bacillaceae</taxon>
        <taxon>Alkalicoccobacillus</taxon>
    </lineage>
</organism>
<proteinExistence type="predicted"/>
<comment type="caution">
    <text evidence="5">The sequence shown here is derived from an EMBL/GenBank/DDBJ whole genome shotgun (WGS) entry which is preliminary data.</text>
</comment>
<sequence>MSLLSKHGCLTASEIAEHFDMSKPSISHHLQLLKQADLVTADKRGQYIYHTLNTTVLQDVFAWLHQFKNKGED</sequence>
<dbReference type="SUPFAM" id="SSF46785">
    <property type="entry name" value="Winged helix' DNA-binding domain"/>
    <property type="match status" value="1"/>
</dbReference>
<evidence type="ECO:0000256" key="1">
    <source>
        <dbReference type="ARBA" id="ARBA00023015"/>
    </source>
</evidence>
<evidence type="ECO:0000256" key="2">
    <source>
        <dbReference type="ARBA" id="ARBA00023125"/>
    </source>
</evidence>
<dbReference type="NCBIfam" id="NF033788">
    <property type="entry name" value="HTH_metalloreg"/>
    <property type="match status" value="1"/>
</dbReference>
<accession>A0ABT9YDZ7</accession>
<dbReference type="SMART" id="SM00418">
    <property type="entry name" value="HTH_ARSR"/>
    <property type="match status" value="1"/>
</dbReference>
<evidence type="ECO:0000259" key="4">
    <source>
        <dbReference type="PROSITE" id="PS50987"/>
    </source>
</evidence>
<dbReference type="PROSITE" id="PS50987">
    <property type="entry name" value="HTH_ARSR_2"/>
    <property type="match status" value="1"/>
</dbReference>
<dbReference type="InterPro" id="IPR051081">
    <property type="entry name" value="HTH_MetalResp_TranReg"/>
</dbReference>
<dbReference type="InterPro" id="IPR036390">
    <property type="entry name" value="WH_DNA-bd_sf"/>
</dbReference>
<dbReference type="InterPro" id="IPR011991">
    <property type="entry name" value="ArsR-like_HTH"/>
</dbReference>
<gene>
    <name evidence="5" type="ORF">J2S05_000848</name>
</gene>
<keyword evidence="6" id="KW-1185">Reference proteome</keyword>
<dbReference type="PRINTS" id="PR00778">
    <property type="entry name" value="HTHARSR"/>
</dbReference>
<dbReference type="Gene3D" id="1.10.10.10">
    <property type="entry name" value="Winged helix-like DNA-binding domain superfamily/Winged helix DNA-binding domain"/>
    <property type="match status" value="1"/>
</dbReference>
<dbReference type="Pfam" id="PF01022">
    <property type="entry name" value="HTH_5"/>
    <property type="match status" value="1"/>
</dbReference>
<feature type="domain" description="HTH arsR-type" evidence="4">
    <location>
        <begin position="1"/>
        <end position="72"/>
    </location>
</feature>